<dbReference type="InterPro" id="IPR011990">
    <property type="entry name" value="TPR-like_helical_dom_sf"/>
</dbReference>
<dbReference type="Pfam" id="PF13432">
    <property type="entry name" value="TPR_16"/>
    <property type="match status" value="1"/>
</dbReference>
<sequence>MGLTVLMSRTCRPLARWLKYQTYDHRTVPTRIRGLPFVCGPHSRLRPIMPPERLTIPDLLQRGADHFQANRLREARDACEQVLRAEPVNPHAAYLLGLIAHKSGNYADAARWLRLSVAVGGANPAILNNLGEAYRAQGRLAEALRCFQEGIRLAPGMAQLHNNCGLACHALGRVAEAAVHFSEAVRVQPEYAKAHRNLGRALQDLGRAREAWACFDRAQACGQWPENTTAIKQ</sequence>
<evidence type="ECO:0000313" key="3">
    <source>
        <dbReference type="Proteomes" id="UP000245802"/>
    </source>
</evidence>
<feature type="repeat" description="TPR" evidence="1">
    <location>
        <begin position="124"/>
        <end position="157"/>
    </location>
</feature>
<dbReference type="GO" id="GO:0042802">
    <property type="term" value="F:identical protein binding"/>
    <property type="evidence" value="ECO:0007669"/>
    <property type="project" value="InterPro"/>
</dbReference>
<dbReference type="PROSITE" id="PS50005">
    <property type="entry name" value="TPR"/>
    <property type="match status" value="1"/>
</dbReference>
<organism evidence="2 3">
    <name type="scientific">Gemmata obscuriglobus</name>
    <dbReference type="NCBI Taxonomy" id="114"/>
    <lineage>
        <taxon>Bacteria</taxon>
        <taxon>Pseudomonadati</taxon>
        <taxon>Planctomycetota</taxon>
        <taxon>Planctomycetia</taxon>
        <taxon>Gemmatales</taxon>
        <taxon>Gemmataceae</taxon>
        <taxon>Gemmata</taxon>
    </lineage>
</organism>
<dbReference type="Pfam" id="PF13424">
    <property type="entry name" value="TPR_12"/>
    <property type="match status" value="1"/>
</dbReference>
<protein>
    <submittedName>
        <fullName evidence="2">Uncharacterized protein</fullName>
    </submittedName>
</protein>
<dbReference type="AlphaFoldDB" id="A0A2Z3H066"/>
<dbReference type="Pfam" id="PF07721">
    <property type="entry name" value="TPR_4"/>
    <property type="match status" value="1"/>
</dbReference>
<reference evidence="2 3" key="1">
    <citation type="submission" date="2018-01" db="EMBL/GenBank/DDBJ databases">
        <title>G. obscuriglobus.</title>
        <authorList>
            <person name="Franke J."/>
            <person name="Blomberg W."/>
            <person name="Selmecki A."/>
        </authorList>
    </citation>
    <scope>NUCLEOTIDE SEQUENCE [LARGE SCALE GENOMIC DNA]</scope>
    <source>
        <strain evidence="2 3">DSM 5831</strain>
    </source>
</reference>
<gene>
    <name evidence="2" type="ORF">C1280_15430</name>
</gene>
<proteinExistence type="predicted"/>
<dbReference type="GO" id="GO:0097363">
    <property type="term" value="F:protein O-acetylglucosaminyltransferase activity"/>
    <property type="evidence" value="ECO:0007669"/>
    <property type="project" value="TreeGrafter"/>
</dbReference>
<dbReference type="SUPFAM" id="SSF48452">
    <property type="entry name" value="TPR-like"/>
    <property type="match status" value="1"/>
</dbReference>
<dbReference type="InterPro" id="IPR037919">
    <property type="entry name" value="OGT"/>
</dbReference>
<name>A0A2Z3H066_9BACT</name>
<dbReference type="InterPro" id="IPR011717">
    <property type="entry name" value="TPR-4"/>
</dbReference>
<accession>A0A2Z3H066</accession>
<evidence type="ECO:0000313" key="2">
    <source>
        <dbReference type="EMBL" id="AWM38241.1"/>
    </source>
</evidence>
<dbReference type="Gene3D" id="1.25.40.10">
    <property type="entry name" value="Tetratricopeptide repeat domain"/>
    <property type="match status" value="2"/>
</dbReference>
<dbReference type="SMART" id="SM00028">
    <property type="entry name" value="TPR"/>
    <property type="match status" value="5"/>
</dbReference>
<dbReference type="PANTHER" id="PTHR44366:SF1">
    <property type="entry name" value="UDP-N-ACETYLGLUCOSAMINE--PEPTIDE N-ACETYLGLUCOSAMINYLTRANSFERASE 110 KDA SUBUNIT"/>
    <property type="match status" value="1"/>
</dbReference>
<dbReference type="GO" id="GO:0006493">
    <property type="term" value="P:protein O-linked glycosylation"/>
    <property type="evidence" value="ECO:0007669"/>
    <property type="project" value="InterPro"/>
</dbReference>
<evidence type="ECO:0000256" key="1">
    <source>
        <dbReference type="PROSITE-ProRule" id="PRU00339"/>
    </source>
</evidence>
<dbReference type="PANTHER" id="PTHR44366">
    <property type="entry name" value="UDP-N-ACETYLGLUCOSAMINE--PEPTIDE N-ACETYLGLUCOSAMINYLTRANSFERASE 110 KDA SUBUNIT"/>
    <property type="match status" value="1"/>
</dbReference>
<keyword evidence="3" id="KW-1185">Reference proteome</keyword>
<dbReference type="EMBL" id="CP025958">
    <property type="protein sequence ID" value="AWM38241.1"/>
    <property type="molecule type" value="Genomic_DNA"/>
</dbReference>
<dbReference type="InterPro" id="IPR019734">
    <property type="entry name" value="TPR_rpt"/>
</dbReference>
<dbReference type="Proteomes" id="UP000245802">
    <property type="component" value="Chromosome"/>
</dbReference>
<dbReference type="KEGG" id="gog:C1280_15430"/>
<keyword evidence="1" id="KW-0802">TPR repeat</keyword>